<sequence>MGQTFSSSSTPVEKECDALEGLFEKLRQSQSLPGRLFYLEEPARYAPHASNFQDIDPKYRHIPKPSLGRPLTLRRARFFKHRPADLVLAVRSYIQPRDLRLTDMQNEAIRKWNEIDIMNCTDQFLSVLTKAILEKYFHIFDDLFFGGTLGEKVTIVASATPNDDAGLRGIARQDFDSTHNCYVPKSTITIYDHQDPIFGKRMRFFFNTLVHEMCHAFFQVYRCVGSCCDNDSLLELGPTGHGIMFQELAYDIERMAARKSVLGFKLNLGRYFNLLRDIWDEADWKDRMDVSRWGFDEQKIAKDLNKRKARSLKSVPH</sequence>
<reference evidence="1" key="1">
    <citation type="submission" date="2020-10" db="EMBL/GenBank/DDBJ databases">
        <title>Genome Sequence of Monilinia vaccinii-corymbosi Sheds Light on Mummy Berry Disease Infection of Blueberry and Mating Type.</title>
        <authorList>
            <person name="Yow A.G."/>
            <person name="Zhang Y."/>
            <person name="Bansal K."/>
            <person name="Eacker S.M."/>
            <person name="Sullivan S."/>
            <person name="Liachko I."/>
            <person name="Cubeta M.A."/>
            <person name="Rollins J.A."/>
            <person name="Ashrafi H."/>
        </authorList>
    </citation>
    <scope>NUCLEOTIDE SEQUENCE</scope>
    <source>
        <strain evidence="1">RL-1</strain>
    </source>
</reference>
<proteinExistence type="predicted"/>
<organism evidence="1 2">
    <name type="scientific">Monilinia vaccinii-corymbosi</name>
    <dbReference type="NCBI Taxonomy" id="61207"/>
    <lineage>
        <taxon>Eukaryota</taxon>
        <taxon>Fungi</taxon>
        <taxon>Dikarya</taxon>
        <taxon>Ascomycota</taxon>
        <taxon>Pezizomycotina</taxon>
        <taxon>Leotiomycetes</taxon>
        <taxon>Helotiales</taxon>
        <taxon>Sclerotiniaceae</taxon>
        <taxon>Monilinia</taxon>
    </lineage>
</organism>
<dbReference type="AlphaFoldDB" id="A0A8A3PB32"/>
<keyword evidence="2" id="KW-1185">Reference proteome</keyword>
<dbReference type="OrthoDB" id="3552705at2759"/>
<dbReference type="Proteomes" id="UP000672032">
    <property type="component" value="Chromosome 3"/>
</dbReference>
<evidence type="ECO:0000313" key="1">
    <source>
        <dbReference type="EMBL" id="QSZ32321.1"/>
    </source>
</evidence>
<accession>A0A8A3PB32</accession>
<evidence type="ECO:0008006" key="3">
    <source>
        <dbReference type="Google" id="ProtNLM"/>
    </source>
</evidence>
<gene>
    <name evidence="1" type="ORF">DSL72_001895</name>
</gene>
<evidence type="ECO:0000313" key="2">
    <source>
        <dbReference type="Proteomes" id="UP000672032"/>
    </source>
</evidence>
<protein>
    <recommendedName>
        <fullName evidence="3">SprT-like domain-containing protein</fullName>
    </recommendedName>
</protein>
<dbReference type="EMBL" id="CP063407">
    <property type="protein sequence ID" value="QSZ32321.1"/>
    <property type="molecule type" value="Genomic_DNA"/>
</dbReference>
<name>A0A8A3PB32_9HELO</name>